<evidence type="ECO:0000313" key="2">
    <source>
        <dbReference type="EMBL" id="MDR7354645.1"/>
    </source>
</evidence>
<dbReference type="RefSeq" id="WP_277105264.1">
    <property type="nucleotide sequence ID" value="NZ_BAAAJS010000019.1"/>
</dbReference>
<protein>
    <submittedName>
        <fullName evidence="2">Restriction system protein</fullName>
    </submittedName>
</protein>
<dbReference type="Pfam" id="PF04471">
    <property type="entry name" value="Mrr_cat"/>
    <property type="match status" value="1"/>
</dbReference>
<dbReference type="PIRSF" id="PIRSF031853">
    <property type="entry name" value="UPC031853"/>
    <property type="match status" value="1"/>
</dbReference>
<comment type="caution">
    <text evidence="2">The sequence shown here is derived from an EMBL/GenBank/DDBJ whole genome shotgun (WGS) entry which is preliminary data.</text>
</comment>
<evidence type="ECO:0000313" key="3">
    <source>
        <dbReference type="Proteomes" id="UP001183619"/>
    </source>
</evidence>
<organism evidence="2 3">
    <name type="scientific">Corynebacterium felinum</name>
    <dbReference type="NCBI Taxonomy" id="131318"/>
    <lineage>
        <taxon>Bacteria</taxon>
        <taxon>Bacillati</taxon>
        <taxon>Actinomycetota</taxon>
        <taxon>Actinomycetes</taxon>
        <taxon>Mycobacteriales</taxon>
        <taxon>Corynebacteriaceae</taxon>
        <taxon>Corynebacterium</taxon>
    </lineage>
</organism>
<dbReference type="PANTHER" id="PTHR30015">
    <property type="entry name" value="MRR RESTRICTION SYSTEM PROTEIN"/>
    <property type="match status" value="1"/>
</dbReference>
<reference evidence="2 3" key="1">
    <citation type="submission" date="2023-07" db="EMBL/GenBank/DDBJ databases">
        <title>Sequencing the genomes of 1000 actinobacteria strains.</title>
        <authorList>
            <person name="Klenk H.-P."/>
        </authorList>
    </citation>
    <scope>NUCLEOTIDE SEQUENCE [LARGE SCALE GENOMIC DNA]</scope>
    <source>
        <strain evidence="2 3">DSM 44508</strain>
    </source>
</reference>
<dbReference type="InterPro" id="IPR052906">
    <property type="entry name" value="Type_IV_Methyl-Rstrct_Enzyme"/>
</dbReference>
<sequence>MRAWVIRAGRNSERFQWAWDNGFSAGGWGAVRTDVSVFASKEELATAVRGFEPDLSANQISQSAGQLWNLSHEIKADDLVIMPNKITRELALGLVTQGYEYLAANEPDYQHVVHVQWHRLITRDAAKQDLLYVLGSLQTVFSPTRNDAVSRLKALMDTGEDPGMNARAYTKQKEVLGAAANSDDEALADIEEIAKDQVEKQISQEFAGHDLAFLIAEVLRADGFTVDMAPKGKDGGIDLRLGRGILGIESPRILAQVKTGKLERPVVQQLMGLINSRHADFGLLVTWDQLTKDARAEAEAQGFRLKVWEKHDIIANVLRNYAKLPEEIQHKLPLKQVWILQTDIS</sequence>
<evidence type="ECO:0000259" key="1">
    <source>
        <dbReference type="Pfam" id="PF04471"/>
    </source>
</evidence>
<name>A0ABU2B7R2_9CORY</name>
<dbReference type="InterPro" id="IPR007560">
    <property type="entry name" value="Restrct_endonuc_IV_Mrr"/>
</dbReference>
<dbReference type="EMBL" id="JAVDYF010000001">
    <property type="protein sequence ID" value="MDR7354645.1"/>
    <property type="molecule type" value="Genomic_DNA"/>
</dbReference>
<dbReference type="InterPro" id="IPR016984">
    <property type="entry name" value="UCP031853"/>
</dbReference>
<dbReference type="PANTHER" id="PTHR30015:SF7">
    <property type="entry name" value="TYPE IV METHYL-DIRECTED RESTRICTION ENZYME ECOKMRR"/>
    <property type="match status" value="1"/>
</dbReference>
<accession>A0ABU2B7R2</accession>
<dbReference type="Gene3D" id="3.40.1350.10">
    <property type="match status" value="1"/>
</dbReference>
<dbReference type="Proteomes" id="UP001183619">
    <property type="component" value="Unassembled WGS sequence"/>
</dbReference>
<keyword evidence="3" id="KW-1185">Reference proteome</keyword>
<feature type="domain" description="Restriction endonuclease type IV Mrr" evidence="1">
    <location>
        <begin position="205"/>
        <end position="314"/>
    </location>
</feature>
<dbReference type="SUPFAM" id="SSF52980">
    <property type="entry name" value="Restriction endonuclease-like"/>
    <property type="match status" value="1"/>
</dbReference>
<dbReference type="InterPro" id="IPR011335">
    <property type="entry name" value="Restrct_endonuc-II-like"/>
</dbReference>
<gene>
    <name evidence="2" type="ORF">J2S37_001183</name>
</gene>
<dbReference type="InterPro" id="IPR011856">
    <property type="entry name" value="tRNA_endonuc-like_dom_sf"/>
</dbReference>
<proteinExistence type="predicted"/>